<dbReference type="InterPro" id="IPR036514">
    <property type="entry name" value="SGNH_hydro_sf"/>
</dbReference>
<reference evidence="4 5" key="1">
    <citation type="submission" date="2024-02" db="EMBL/GenBank/DDBJ databases">
        <authorList>
            <person name="Grouzdev D."/>
        </authorList>
    </citation>
    <scope>NUCLEOTIDE SEQUENCE [LARGE SCALE GENOMIC DNA]</scope>
    <source>
        <strain evidence="4 5">9N</strain>
    </source>
</reference>
<keyword evidence="5" id="KW-1185">Reference proteome</keyword>
<evidence type="ECO:0000256" key="2">
    <source>
        <dbReference type="SAM" id="Phobius"/>
    </source>
</evidence>
<dbReference type="InterPro" id="IPR005181">
    <property type="entry name" value="SASA"/>
</dbReference>
<organism evidence="4 5">
    <name type="scientific">Methylocystis borbori</name>
    <dbReference type="NCBI Taxonomy" id="3118750"/>
    <lineage>
        <taxon>Bacteria</taxon>
        <taxon>Pseudomonadati</taxon>
        <taxon>Pseudomonadota</taxon>
        <taxon>Alphaproteobacteria</taxon>
        <taxon>Hyphomicrobiales</taxon>
        <taxon>Methylocystaceae</taxon>
        <taxon>Methylocystis</taxon>
    </lineage>
</organism>
<dbReference type="SUPFAM" id="SSF52266">
    <property type="entry name" value="SGNH hydrolase"/>
    <property type="match status" value="1"/>
</dbReference>
<accession>A0ABU7XGD8</accession>
<evidence type="ECO:0000256" key="1">
    <source>
        <dbReference type="ARBA" id="ARBA00022801"/>
    </source>
</evidence>
<dbReference type="RefSeq" id="WP_332081243.1">
    <property type="nucleotide sequence ID" value="NZ_JAZHYN010000015.1"/>
</dbReference>
<gene>
    <name evidence="4" type="ORF">V3H18_06880</name>
</gene>
<keyword evidence="1" id="KW-0378">Hydrolase</keyword>
<protein>
    <submittedName>
        <fullName evidence="4">Sialate O-acetylesterase</fullName>
    </submittedName>
</protein>
<evidence type="ECO:0000259" key="3">
    <source>
        <dbReference type="Pfam" id="PF03629"/>
    </source>
</evidence>
<feature type="domain" description="Sialate O-acetylesterase" evidence="3">
    <location>
        <begin position="148"/>
        <end position="313"/>
    </location>
</feature>
<comment type="caution">
    <text evidence="4">The sequence shown here is derived from an EMBL/GenBank/DDBJ whole genome shotgun (WGS) entry which is preliminary data.</text>
</comment>
<name>A0ABU7XGD8_9HYPH</name>
<dbReference type="Pfam" id="PF03629">
    <property type="entry name" value="SASA"/>
    <property type="match status" value="1"/>
</dbReference>
<dbReference type="Gene3D" id="3.40.50.1110">
    <property type="entry name" value="SGNH hydrolase"/>
    <property type="match status" value="1"/>
</dbReference>
<dbReference type="Proteomes" id="UP001350748">
    <property type="component" value="Unassembled WGS sequence"/>
</dbReference>
<keyword evidence="2" id="KW-0472">Membrane</keyword>
<evidence type="ECO:0000313" key="4">
    <source>
        <dbReference type="EMBL" id="MEF3366260.1"/>
    </source>
</evidence>
<feature type="transmembrane region" description="Helical" evidence="2">
    <location>
        <begin position="21"/>
        <end position="42"/>
    </location>
</feature>
<dbReference type="EMBL" id="JAZHYN010000015">
    <property type="protein sequence ID" value="MEF3366260.1"/>
    <property type="molecule type" value="Genomic_DNA"/>
</dbReference>
<sequence>MDDEMFAREKTRRFEGLKGAARKLPSIIAVSIAAYVLGGYSFKNDLPPAPYIRSLEQWISSKAYAYDEFGRLTAYSGKIELSCPMQDDKTGVIFAFGQSNSANHGEKYTALANYRNILNYFDGKCYDALPPLLGASGDRGSFLPLLADKLVAAGIYDKVVIISSGVAGTNIARWGSGGDLHGIARDVIRNFVGKYDVTDIIWHQGESDYLANTSVDEYESQFRSLLDMVRENTIRAPAYIGIASKCNMMSFFEKRWRSSNSVTEAQQKLVKSGLVVLGADTDQLITDNFRLPDKCHFNFSGEMATADAYAEAIKLHHGVKSIAVE</sequence>
<keyword evidence="2" id="KW-0812">Transmembrane</keyword>
<keyword evidence="2" id="KW-1133">Transmembrane helix</keyword>
<proteinExistence type="predicted"/>
<evidence type="ECO:0000313" key="5">
    <source>
        <dbReference type="Proteomes" id="UP001350748"/>
    </source>
</evidence>